<dbReference type="STRING" id="582675.SAMN05192565_102298"/>
<dbReference type="Proteomes" id="UP000199229">
    <property type="component" value="Unassembled WGS sequence"/>
</dbReference>
<keyword evidence="2" id="KW-1185">Reference proteome</keyword>
<dbReference type="RefSeq" id="WP_091968787.1">
    <property type="nucleotide sequence ID" value="NZ_FOPM01000002.1"/>
</dbReference>
<dbReference type="OrthoDB" id="7999879at2"/>
<dbReference type="InterPro" id="IPR007040">
    <property type="entry name" value="Ribosome_modulation_factor"/>
</dbReference>
<evidence type="ECO:0000313" key="2">
    <source>
        <dbReference type="Proteomes" id="UP000199229"/>
    </source>
</evidence>
<dbReference type="AlphaFoldDB" id="A0A1I2RL28"/>
<dbReference type="Pfam" id="PF04957">
    <property type="entry name" value="RMF"/>
    <property type="match status" value="1"/>
</dbReference>
<dbReference type="EMBL" id="FOPM01000002">
    <property type="protein sequence ID" value="SFG39327.1"/>
    <property type="molecule type" value="Genomic_DNA"/>
</dbReference>
<proteinExistence type="predicted"/>
<organism evidence="1 2">
    <name type="scientific">Methylobacterium gossipiicola</name>
    <dbReference type="NCBI Taxonomy" id="582675"/>
    <lineage>
        <taxon>Bacteria</taxon>
        <taxon>Pseudomonadati</taxon>
        <taxon>Pseudomonadota</taxon>
        <taxon>Alphaproteobacteria</taxon>
        <taxon>Hyphomicrobiales</taxon>
        <taxon>Methylobacteriaceae</taxon>
        <taxon>Methylobacterium</taxon>
    </lineage>
</organism>
<reference evidence="2" key="1">
    <citation type="submission" date="2016-10" db="EMBL/GenBank/DDBJ databases">
        <authorList>
            <person name="Varghese N."/>
            <person name="Submissions S."/>
        </authorList>
    </citation>
    <scope>NUCLEOTIDE SEQUENCE [LARGE SCALE GENOMIC DNA]</scope>
    <source>
        <strain evidence="2">Gh-105</strain>
    </source>
</reference>
<gene>
    <name evidence="1" type="ORF">SAMN05192565_102298</name>
</gene>
<sequence length="57" mass="6501">MTEIPDDNLDHYALGFHAPRKGLRRQDCPYAEGTEPHTRWIAGYDAAMEESQGDEHT</sequence>
<protein>
    <recommendedName>
        <fullName evidence="3">Ribosome modulation factor</fullName>
    </recommendedName>
</protein>
<evidence type="ECO:0000313" key="1">
    <source>
        <dbReference type="EMBL" id="SFG39327.1"/>
    </source>
</evidence>
<accession>A0A1I2RL28</accession>
<evidence type="ECO:0008006" key="3">
    <source>
        <dbReference type="Google" id="ProtNLM"/>
    </source>
</evidence>
<name>A0A1I2RL28_9HYPH</name>